<organism evidence="1 2">
    <name type="scientific">Gottfriedia solisilvae</name>
    <dbReference type="NCBI Taxonomy" id="1516104"/>
    <lineage>
        <taxon>Bacteria</taxon>
        <taxon>Bacillati</taxon>
        <taxon>Bacillota</taxon>
        <taxon>Bacilli</taxon>
        <taxon>Bacillales</taxon>
        <taxon>Bacillaceae</taxon>
        <taxon>Gottfriedia</taxon>
    </lineage>
</organism>
<dbReference type="SUPFAM" id="SSF48452">
    <property type="entry name" value="TPR-like"/>
    <property type="match status" value="1"/>
</dbReference>
<accession>A0A8J3F0U8</accession>
<sequence>MTITPTFSRTLKCPCCSNSFSTVNVRISYPKTVEVSTDFCVTYQDEVNSPYLYYVNVCNLCGYAFTKNSSLISSISKAIIQKEVSEKWRPRSFGDIRSVEDAITCYKLAIYCSILKNEKYYILAGLLLRVSWLYRKLNNQVEEERFMLKTVEAYKKSYDIAEYVGSEMSEIRVLFLIGELSRRCKLYEDAISHFSKIVAHSNAQLEKGIVEKARQQWQITREEAKKH</sequence>
<dbReference type="OrthoDB" id="9780343at2"/>
<dbReference type="Pfam" id="PF09986">
    <property type="entry name" value="DUF2225"/>
    <property type="match status" value="1"/>
</dbReference>
<dbReference type="EMBL" id="BMHB01000002">
    <property type="protein sequence ID" value="GGI15901.1"/>
    <property type="molecule type" value="Genomic_DNA"/>
</dbReference>
<protein>
    <recommendedName>
        <fullName evidence="3">DUF2225 domain-containing protein</fullName>
    </recommendedName>
</protein>
<dbReference type="Proteomes" id="UP000626244">
    <property type="component" value="Unassembled WGS sequence"/>
</dbReference>
<dbReference type="RefSeq" id="WP_158093267.1">
    <property type="nucleotide sequence ID" value="NZ_NETJ01000004.1"/>
</dbReference>
<evidence type="ECO:0000313" key="1">
    <source>
        <dbReference type="EMBL" id="GGI15901.1"/>
    </source>
</evidence>
<gene>
    <name evidence="1" type="ORF">GCM10007380_30280</name>
</gene>
<dbReference type="Gene3D" id="1.25.40.10">
    <property type="entry name" value="Tetratricopeptide repeat domain"/>
    <property type="match status" value="1"/>
</dbReference>
<keyword evidence="2" id="KW-1185">Reference proteome</keyword>
<dbReference type="InterPro" id="IPR018708">
    <property type="entry name" value="DUF2225"/>
</dbReference>
<reference evidence="2" key="1">
    <citation type="journal article" date="2019" name="Int. J. Syst. Evol. Microbiol.">
        <title>The Global Catalogue of Microorganisms (GCM) 10K type strain sequencing project: providing services to taxonomists for standard genome sequencing and annotation.</title>
        <authorList>
            <consortium name="The Broad Institute Genomics Platform"/>
            <consortium name="The Broad Institute Genome Sequencing Center for Infectious Disease"/>
            <person name="Wu L."/>
            <person name="Ma J."/>
        </authorList>
    </citation>
    <scope>NUCLEOTIDE SEQUENCE [LARGE SCALE GENOMIC DNA]</scope>
    <source>
        <strain evidence="2">CGMCC 1.14993</strain>
    </source>
</reference>
<name>A0A8J3F0U8_9BACI</name>
<evidence type="ECO:0000313" key="2">
    <source>
        <dbReference type="Proteomes" id="UP000626244"/>
    </source>
</evidence>
<evidence type="ECO:0008006" key="3">
    <source>
        <dbReference type="Google" id="ProtNLM"/>
    </source>
</evidence>
<dbReference type="AlphaFoldDB" id="A0A8J3F0U8"/>
<proteinExistence type="predicted"/>
<dbReference type="InterPro" id="IPR011990">
    <property type="entry name" value="TPR-like_helical_dom_sf"/>
</dbReference>
<comment type="caution">
    <text evidence="1">The sequence shown here is derived from an EMBL/GenBank/DDBJ whole genome shotgun (WGS) entry which is preliminary data.</text>
</comment>